<protein>
    <recommendedName>
        <fullName evidence="4">Prepilin-type N-terminal cleavage/methylation domain-containing protein</fullName>
    </recommendedName>
</protein>
<gene>
    <name evidence="2" type="ordered locus">SL003B_3606</name>
</gene>
<dbReference type="HOGENOM" id="CLU_078515_1_0_5"/>
<name>F2J1W7_POLGS</name>
<dbReference type="STRING" id="991905.SL003B_3606"/>
<feature type="transmembrane region" description="Helical" evidence="1">
    <location>
        <begin position="12"/>
        <end position="30"/>
    </location>
</feature>
<dbReference type="OrthoDB" id="7348958at2"/>
<keyword evidence="1" id="KW-0472">Membrane</keyword>
<dbReference type="eggNOG" id="COG2165">
    <property type="taxonomic scope" value="Bacteria"/>
</dbReference>
<dbReference type="PROSITE" id="PS00409">
    <property type="entry name" value="PROKAR_NTER_METHYL"/>
    <property type="match status" value="1"/>
</dbReference>
<keyword evidence="1" id="KW-0812">Transmembrane</keyword>
<keyword evidence="3" id="KW-1185">Reference proteome</keyword>
<dbReference type="InterPro" id="IPR045584">
    <property type="entry name" value="Pilin-like"/>
</dbReference>
<dbReference type="Proteomes" id="UP000008130">
    <property type="component" value="Chromosome"/>
</dbReference>
<dbReference type="Pfam" id="PF07963">
    <property type="entry name" value="N_methyl"/>
    <property type="match status" value="1"/>
</dbReference>
<dbReference type="KEGG" id="pgv:SL003B_3606"/>
<dbReference type="InterPro" id="IPR012902">
    <property type="entry name" value="N_methyl_site"/>
</dbReference>
<dbReference type="NCBIfam" id="TIGR02532">
    <property type="entry name" value="IV_pilin_GFxxxE"/>
    <property type="match status" value="1"/>
</dbReference>
<evidence type="ECO:0000313" key="3">
    <source>
        <dbReference type="Proteomes" id="UP000008130"/>
    </source>
</evidence>
<keyword evidence="1" id="KW-1133">Transmembrane helix</keyword>
<proteinExistence type="predicted"/>
<reference evidence="2 3" key="1">
    <citation type="journal article" date="2011" name="J. Bacteriol.">
        <title>Complete genome sequence of Polymorphum gilvum SL003B-26A1T, a crude oil-degrading bacterium from oil-polluted saline soil.</title>
        <authorList>
            <person name="Li S.G."/>
            <person name="Tang Y.Q."/>
            <person name="Nie Y."/>
            <person name="Cai M."/>
            <person name="Wu X.L."/>
        </authorList>
    </citation>
    <scope>NUCLEOTIDE SEQUENCE [LARGE SCALE GENOMIC DNA]</scope>
    <source>
        <strain evidence="3">LMG 25793 / CGMCC 1.9160 / SL003B-26A1</strain>
    </source>
</reference>
<evidence type="ECO:0000313" key="2">
    <source>
        <dbReference type="EMBL" id="ADZ72028.1"/>
    </source>
</evidence>
<dbReference type="AlphaFoldDB" id="F2J1W7"/>
<sequence>MKTVTQEKGFTLVELAIVMVIIGLLIGGILKGQELIKNASVSATAAQLKAFEAAYTTFIDVYGGKPGDLSTATAKIQACIGGNRCRNGDGNGWIWHANSSMSNPGATDEGVAGELYQALKHMAAADLIGGIRLNTAPGTDALISAKIGGYLYLGDILGNASYHRGSGTAFTPAGIYVSQSLHQNANPRSGRVNTPSETARLDRKIDDGVPGTGSLLAFGQETCVNGRNYRENNTEKLCAFGYKIR</sequence>
<dbReference type="Gene3D" id="3.30.700.10">
    <property type="entry name" value="Glycoprotein, Type 4 Pilin"/>
    <property type="match status" value="1"/>
</dbReference>
<evidence type="ECO:0008006" key="4">
    <source>
        <dbReference type="Google" id="ProtNLM"/>
    </source>
</evidence>
<dbReference type="EMBL" id="CP002568">
    <property type="protein sequence ID" value="ADZ72028.1"/>
    <property type="molecule type" value="Genomic_DNA"/>
</dbReference>
<organism evidence="2 3">
    <name type="scientific">Polymorphum gilvum (strain LMG 25793 / CGMCC 1.9160 / SL003B-26A1)</name>
    <dbReference type="NCBI Taxonomy" id="991905"/>
    <lineage>
        <taxon>Bacteria</taxon>
        <taxon>Pseudomonadati</taxon>
        <taxon>Pseudomonadota</taxon>
        <taxon>Alphaproteobacteria</taxon>
        <taxon>Rhodobacterales</taxon>
        <taxon>Paracoccaceae</taxon>
        <taxon>Polymorphum</taxon>
    </lineage>
</organism>
<evidence type="ECO:0000256" key="1">
    <source>
        <dbReference type="SAM" id="Phobius"/>
    </source>
</evidence>
<accession>F2J1W7</accession>
<dbReference type="SUPFAM" id="SSF54523">
    <property type="entry name" value="Pili subunits"/>
    <property type="match status" value="1"/>
</dbReference>
<dbReference type="RefSeq" id="WP_013654337.1">
    <property type="nucleotide sequence ID" value="NC_015259.1"/>
</dbReference>